<gene>
    <name evidence="3" type="ORF">S03H2_40216</name>
</gene>
<dbReference type="InterPro" id="IPR001509">
    <property type="entry name" value="Epimerase_deHydtase"/>
</dbReference>
<comment type="caution">
    <text evidence="3">The sequence shown here is derived from an EMBL/GenBank/DDBJ whole genome shotgun (WGS) entry which is preliminary data.</text>
</comment>
<feature type="non-terminal residue" evidence="3">
    <location>
        <position position="1"/>
    </location>
</feature>
<dbReference type="AlphaFoldDB" id="X1IB73"/>
<dbReference type="PANTHER" id="PTHR43000">
    <property type="entry name" value="DTDP-D-GLUCOSE 4,6-DEHYDRATASE-RELATED"/>
    <property type="match status" value="1"/>
</dbReference>
<sequence length="275" mass="30609">GRLEFITHHMDKGNFRFIEADLLRLDELKEVIGGHDVVFHLAANPEVRWEIEDAELNLRQEIIATYNVLEAMRTSGAGKIVFSSSSTVYGETPLIPLTEDYGPLLPASLYGAAKLASEGLISAFCHTFNMQAWIFRFANVVGKRATHGVIFDFISKLKQNHEELEILGDGEQCKPYLHVDDCVDGLLFGFRNSAERVNVFNLGCATATKVATIAGMLVTGMGLKDVRFHYTGGDRGWPGDVPQVRFNVEKMNRLGWKAKYTSDEAVRQAIQDILG</sequence>
<evidence type="ECO:0000256" key="1">
    <source>
        <dbReference type="ARBA" id="ARBA00007637"/>
    </source>
</evidence>
<proteinExistence type="inferred from homology"/>
<feature type="domain" description="NAD-dependent epimerase/dehydratase" evidence="2">
    <location>
        <begin position="13"/>
        <end position="203"/>
    </location>
</feature>
<accession>X1IB73</accession>
<comment type="similarity">
    <text evidence="1">Belongs to the NAD(P)-dependent epimerase/dehydratase family.</text>
</comment>
<reference evidence="3" key="1">
    <citation type="journal article" date="2014" name="Front. Microbiol.">
        <title>High frequency of phylogenetically diverse reductive dehalogenase-homologous genes in deep subseafloor sedimentary metagenomes.</title>
        <authorList>
            <person name="Kawai M."/>
            <person name="Futagami T."/>
            <person name="Toyoda A."/>
            <person name="Takaki Y."/>
            <person name="Nishi S."/>
            <person name="Hori S."/>
            <person name="Arai W."/>
            <person name="Tsubouchi T."/>
            <person name="Morono Y."/>
            <person name="Uchiyama I."/>
            <person name="Ito T."/>
            <person name="Fujiyama A."/>
            <person name="Inagaki F."/>
            <person name="Takami H."/>
        </authorList>
    </citation>
    <scope>NUCLEOTIDE SEQUENCE</scope>
    <source>
        <strain evidence="3">Expedition CK06-06</strain>
    </source>
</reference>
<protein>
    <recommendedName>
        <fullName evidence="2">NAD-dependent epimerase/dehydratase domain-containing protein</fullName>
    </recommendedName>
</protein>
<evidence type="ECO:0000259" key="2">
    <source>
        <dbReference type="Pfam" id="PF01370"/>
    </source>
</evidence>
<dbReference type="SUPFAM" id="SSF51735">
    <property type="entry name" value="NAD(P)-binding Rossmann-fold domains"/>
    <property type="match status" value="1"/>
</dbReference>
<evidence type="ECO:0000313" key="3">
    <source>
        <dbReference type="EMBL" id="GAH54833.1"/>
    </source>
</evidence>
<dbReference type="Gene3D" id="3.40.50.720">
    <property type="entry name" value="NAD(P)-binding Rossmann-like Domain"/>
    <property type="match status" value="1"/>
</dbReference>
<dbReference type="EMBL" id="BARU01024919">
    <property type="protein sequence ID" value="GAH54833.1"/>
    <property type="molecule type" value="Genomic_DNA"/>
</dbReference>
<feature type="non-terminal residue" evidence="3">
    <location>
        <position position="275"/>
    </location>
</feature>
<dbReference type="Pfam" id="PF01370">
    <property type="entry name" value="Epimerase"/>
    <property type="match status" value="1"/>
</dbReference>
<dbReference type="InterPro" id="IPR036291">
    <property type="entry name" value="NAD(P)-bd_dom_sf"/>
</dbReference>
<name>X1IB73_9ZZZZ</name>
<organism evidence="3">
    <name type="scientific">marine sediment metagenome</name>
    <dbReference type="NCBI Taxonomy" id="412755"/>
    <lineage>
        <taxon>unclassified sequences</taxon>
        <taxon>metagenomes</taxon>
        <taxon>ecological metagenomes</taxon>
    </lineage>
</organism>
<dbReference type="Gene3D" id="3.90.25.10">
    <property type="entry name" value="UDP-galactose 4-epimerase, domain 1"/>
    <property type="match status" value="2"/>
</dbReference>